<keyword evidence="1" id="KW-1133">Transmembrane helix</keyword>
<keyword evidence="4" id="KW-1185">Reference proteome</keyword>
<dbReference type="RefSeq" id="WP_120607689.1">
    <property type="nucleotide sequence ID" value="NZ_RAWE01000271.1"/>
</dbReference>
<dbReference type="Proteomes" id="UP000268313">
    <property type="component" value="Unassembled WGS sequence"/>
</dbReference>
<dbReference type="InterPro" id="IPR028904">
    <property type="entry name" value="Tox-REase-5_dom"/>
</dbReference>
<feature type="domain" description="Tox-REase-5" evidence="2">
    <location>
        <begin position="333"/>
        <end position="419"/>
    </location>
</feature>
<protein>
    <recommendedName>
        <fullName evidence="2">Tox-REase-5 domain-containing protein</fullName>
    </recommendedName>
</protein>
<evidence type="ECO:0000256" key="1">
    <source>
        <dbReference type="SAM" id="Phobius"/>
    </source>
</evidence>
<dbReference type="AlphaFoldDB" id="A0A3A8JU75"/>
<evidence type="ECO:0000259" key="2">
    <source>
        <dbReference type="Pfam" id="PF15648"/>
    </source>
</evidence>
<feature type="transmembrane region" description="Helical" evidence="1">
    <location>
        <begin position="177"/>
        <end position="195"/>
    </location>
</feature>
<dbReference type="OrthoDB" id="5488025at2"/>
<name>A0A3A8JU75_9BACT</name>
<sequence>MNARTAGVWGLWVVLITGCASGPTVRLRTEQGTRTYAPDTWDRRVPVSARDFEDALTRLVLEVPLMVRSPRVVRTVARKGAQLDQGLGFMLRDRYGRWCRAHEAPGDCLSLLEDGAGFSEMDRLTLAVGMSLEPLRASIGEALQDTLNPAFFVSVVSGAIASWVVLAAAPEPVFTKAAAVIAAVFLAYVGVQSFLTVVRACGALKDATDRAKTFQELEEAADVFARALGPEVARVFVLAVTVLVSHGVTVGMSSALTLMPGFPDAVRLGSAQVGFNPAVVWDVSAVAVVGGVVEVTLASTAVSMAVMGPPPSSSSGGPGKWVQVNESMSDRARDYQAQVTGAPKGSAYRLQDGDTVVDYDGYDLVDDFLLEAKGPGYAKFIKDDMSLKEFYKGFGKVLEQAERQEAMAQGRRIRWIVAEERFATLLKKAFLEIGRSIEVVCIAPIQ</sequence>
<feature type="transmembrane region" description="Helical" evidence="1">
    <location>
        <begin position="150"/>
        <end position="170"/>
    </location>
</feature>
<keyword evidence="1" id="KW-0472">Membrane</keyword>
<organism evidence="3 4">
    <name type="scientific">Corallococcus carmarthensis</name>
    <dbReference type="NCBI Taxonomy" id="2316728"/>
    <lineage>
        <taxon>Bacteria</taxon>
        <taxon>Pseudomonadati</taxon>
        <taxon>Myxococcota</taxon>
        <taxon>Myxococcia</taxon>
        <taxon>Myxococcales</taxon>
        <taxon>Cystobacterineae</taxon>
        <taxon>Myxococcaceae</taxon>
        <taxon>Corallococcus</taxon>
    </lineage>
</organism>
<keyword evidence="1" id="KW-0812">Transmembrane</keyword>
<comment type="caution">
    <text evidence="3">The sequence shown here is derived from an EMBL/GenBank/DDBJ whole genome shotgun (WGS) entry which is preliminary data.</text>
</comment>
<evidence type="ECO:0000313" key="4">
    <source>
        <dbReference type="Proteomes" id="UP000268313"/>
    </source>
</evidence>
<accession>A0A3A8JU75</accession>
<reference evidence="4" key="1">
    <citation type="submission" date="2018-09" db="EMBL/GenBank/DDBJ databases">
        <authorList>
            <person name="Livingstone P.G."/>
            <person name="Whitworth D.E."/>
        </authorList>
    </citation>
    <scope>NUCLEOTIDE SEQUENCE [LARGE SCALE GENOMIC DNA]</scope>
    <source>
        <strain evidence="4">CA043D</strain>
    </source>
</reference>
<proteinExistence type="predicted"/>
<dbReference type="PROSITE" id="PS51257">
    <property type="entry name" value="PROKAR_LIPOPROTEIN"/>
    <property type="match status" value="1"/>
</dbReference>
<dbReference type="EMBL" id="RAWE01000271">
    <property type="protein sequence ID" value="RKG95290.1"/>
    <property type="molecule type" value="Genomic_DNA"/>
</dbReference>
<gene>
    <name evidence="3" type="ORF">D7X32_39520</name>
</gene>
<dbReference type="Pfam" id="PF15648">
    <property type="entry name" value="Tox-REase-5"/>
    <property type="match status" value="1"/>
</dbReference>
<evidence type="ECO:0000313" key="3">
    <source>
        <dbReference type="EMBL" id="RKG95290.1"/>
    </source>
</evidence>